<accession>A0A6N4UV14</accession>
<evidence type="ECO:0000256" key="1">
    <source>
        <dbReference type="ARBA" id="ARBA00023002"/>
    </source>
</evidence>
<dbReference type="GO" id="GO:0016705">
    <property type="term" value="F:oxidoreductase activity, acting on paired donors, with incorporation or reduction of molecular oxygen"/>
    <property type="evidence" value="ECO:0007669"/>
    <property type="project" value="InterPro"/>
</dbReference>
<dbReference type="InterPro" id="IPR036661">
    <property type="entry name" value="Luciferase-like_sf"/>
</dbReference>
<gene>
    <name evidence="5" type="ORF">MALV_27880</name>
</gene>
<proteinExistence type="predicted"/>
<dbReference type="KEGG" id="malv:MALV_27880"/>
<evidence type="ECO:0000256" key="3">
    <source>
        <dbReference type="SAM" id="MobiDB-lite"/>
    </source>
</evidence>
<organism evidence="5 6">
    <name type="scientific">Mycolicibacterium alvei</name>
    <dbReference type="NCBI Taxonomy" id="67081"/>
    <lineage>
        <taxon>Bacteria</taxon>
        <taxon>Bacillati</taxon>
        <taxon>Actinomycetota</taxon>
        <taxon>Actinomycetes</taxon>
        <taxon>Mycobacteriales</taxon>
        <taxon>Mycobacteriaceae</taxon>
        <taxon>Mycolicibacterium</taxon>
    </lineage>
</organism>
<sequence>MRFVLFQENGVLRGETHHRRFMDTIEEAVFAEEMGFHAWGMSEHHFFSDMAVTPVPECLVSAVAVKTNRIKLRYMSRLISAIHPILIAEQTAATDILSNGRVEVGVARGNTLLQLDAFGVSLDETKERAEEALDLIIRGLSDDTFSHDGKHWGKIPERRLTPKCVQEPHPPFFKIVQSAESARDARRRGLGMITSDMYTGWPALAEYLAAYNDVPESDLAPVVRRPVKSAAAFVGTVRCAKTNDLALEAALGDMTTTARAIINDIYVQLAERSSAGYAHFDHIRELRDKIDDPEYLRNCGPTVLVGDPDHCINQIHRMAELGADEVVLRIDYGTHDEIMSTIEAFGRWVIPHFSNPGSVVRDGSVGVLPGDPRQRPSYTAKAYA</sequence>
<keyword evidence="6" id="KW-1185">Reference proteome</keyword>
<reference evidence="5 6" key="1">
    <citation type="journal article" date="2019" name="Emerg. Microbes Infect.">
        <title>Comprehensive subspecies identification of 175 nontuberculous mycobacteria species based on 7547 genomic profiles.</title>
        <authorList>
            <person name="Matsumoto Y."/>
            <person name="Kinjo T."/>
            <person name="Motooka D."/>
            <person name="Nabeya D."/>
            <person name="Jung N."/>
            <person name="Uechi K."/>
            <person name="Horii T."/>
            <person name="Iida T."/>
            <person name="Fujita J."/>
            <person name="Nakamura S."/>
        </authorList>
    </citation>
    <scope>NUCLEOTIDE SEQUENCE [LARGE SCALE GENOMIC DNA]</scope>
    <source>
        <strain evidence="5 6">JCM 12272</strain>
    </source>
</reference>
<evidence type="ECO:0000256" key="2">
    <source>
        <dbReference type="ARBA" id="ARBA00023033"/>
    </source>
</evidence>
<feature type="region of interest" description="Disordered" evidence="3">
    <location>
        <begin position="364"/>
        <end position="384"/>
    </location>
</feature>
<dbReference type="GO" id="GO:0004497">
    <property type="term" value="F:monooxygenase activity"/>
    <property type="evidence" value="ECO:0007669"/>
    <property type="project" value="UniProtKB-KW"/>
</dbReference>
<dbReference type="SUPFAM" id="SSF51679">
    <property type="entry name" value="Bacterial luciferase-like"/>
    <property type="match status" value="1"/>
</dbReference>
<evidence type="ECO:0000313" key="6">
    <source>
        <dbReference type="Proteomes" id="UP000466906"/>
    </source>
</evidence>
<dbReference type="GO" id="GO:0005829">
    <property type="term" value="C:cytosol"/>
    <property type="evidence" value="ECO:0007669"/>
    <property type="project" value="TreeGrafter"/>
</dbReference>
<dbReference type="PANTHER" id="PTHR30137">
    <property type="entry name" value="LUCIFERASE-LIKE MONOOXYGENASE"/>
    <property type="match status" value="1"/>
</dbReference>
<dbReference type="Pfam" id="PF00296">
    <property type="entry name" value="Bac_luciferase"/>
    <property type="match status" value="1"/>
</dbReference>
<dbReference type="InterPro" id="IPR011251">
    <property type="entry name" value="Luciferase-like_dom"/>
</dbReference>
<dbReference type="Proteomes" id="UP000466906">
    <property type="component" value="Chromosome"/>
</dbReference>
<evidence type="ECO:0000313" key="5">
    <source>
        <dbReference type="EMBL" id="BBX27663.1"/>
    </source>
</evidence>
<dbReference type="RefSeq" id="WP_163664803.1">
    <property type="nucleotide sequence ID" value="NZ_AP022565.1"/>
</dbReference>
<dbReference type="EMBL" id="AP022565">
    <property type="protein sequence ID" value="BBX27663.1"/>
    <property type="molecule type" value="Genomic_DNA"/>
</dbReference>
<keyword evidence="2" id="KW-0503">Monooxygenase</keyword>
<dbReference type="InterPro" id="IPR050766">
    <property type="entry name" value="Bact_Lucif_Oxidored"/>
</dbReference>
<name>A0A6N4UV14_9MYCO</name>
<keyword evidence="1" id="KW-0560">Oxidoreductase</keyword>
<dbReference type="Gene3D" id="3.20.20.30">
    <property type="entry name" value="Luciferase-like domain"/>
    <property type="match status" value="1"/>
</dbReference>
<dbReference type="AlphaFoldDB" id="A0A6N4UV14"/>
<feature type="domain" description="Luciferase-like" evidence="4">
    <location>
        <begin position="1"/>
        <end position="325"/>
    </location>
</feature>
<evidence type="ECO:0000259" key="4">
    <source>
        <dbReference type="Pfam" id="PF00296"/>
    </source>
</evidence>
<dbReference type="PANTHER" id="PTHR30137:SF8">
    <property type="entry name" value="BLR5498 PROTEIN"/>
    <property type="match status" value="1"/>
</dbReference>
<protein>
    <submittedName>
        <fullName evidence="5">Flavin-dependent oxidoreductase</fullName>
    </submittedName>
</protein>